<dbReference type="GeneID" id="68843837"/>
<dbReference type="Gene3D" id="3.30.450.20">
    <property type="entry name" value="PAS domain"/>
    <property type="match status" value="2"/>
</dbReference>
<evidence type="ECO:0000313" key="9">
    <source>
        <dbReference type="Proteomes" id="UP000178776"/>
    </source>
</evidence>
<dbReference type="STRING" id="1108595.BKX93_21810"/>
<evidence type="ECO:0000259" key="7">
    <source>
        <dbReference type="PROSITE" id="PS50885"/>
    </source>
</evidence>
<dbReference type="SUPFAM" id="SSF58104">
    <property type="entry name" value="Methyl-accepting chemotaxis protein (MCP) signaling domain"/>
    <property type="match status" value="1"/>
</dbReference>
<keyword evidence="5" id="KW-0472">Membrane</keyword>
<reference evidence="8 9" key="1">
    <citation type="submission" date="2016-10" db="EMBL/GenBank/DDBJ databases">
        <title>Chromobacterium muskegensis sp. nov., an insecticidal bacterium isolated from Sphagnum bogs.</title>
        <authorList>
            <person name="Sparks M.E."/>
            <person name="Blackburn M.B."/>
            <person name="Gundersen-Rindal D.E."/>
            <person name="Mitchell A."/>
            <person name="Farrar R."/>
            <person name="Kuhar D."/>
        </authorList>
    </citation>
    <scope>NUCLEOTIDE SEQUENCE [LARGE SCALE GENOMIC DNA]</scope>
    <source>
        <strain evidence="8 9">21-1</strain>
    </source>
</reference>
<accession>A0A1D9LMB9</accession>
<dbReference type="CDD" id="cd06225">
    <property type="entry name" value="HAMP"/>
    <property type="match status" value="1"/>
</dbReference>
<evidence type="ECO:0000256" key="4">
    <source>
        <dbReference type="PROSITE-ProRule" id="PRU00284"/>
    </source>
</evidence>
<dbReference type="PROSITE" id="PS50885">
    <property type="entry name" value="HAMP"/>
    <property type="match status" value="1"/>
</dbReference>
<evidence type="ECO:0000313" key="8">
    <source>
        <dbReference type="EMBL" id="AOZ52379.1"/>
    </source>
</evidence>
<dbReference type="SMART" id="SM00304">
    <property type="entry name" value="HAMP"/>
    <property type="match status" value="1"/>
</dbReference>
<dbReference type="Proteomes" id="UP000178776">
    <property type="component" value="Chromosome"/>
</dbReference>
<dbReference type="Pfam" id="PF00672">
    <property type="entry name" value="HAMP"/>
    <property type="match status" value="1"/>
</dbReference>
<comment type="similarity">
    <text evidence="3">Belongs to the methyl-accepting chemotaxis (MCP) protein family.</text>
</comment>
<evidence type="ECO:0000256" key="5">
    <source>
        <dbReference type="SAM" id="Phobius"/>
    </source>
</evidence>
<keyword evidence="5" id="KW-1133">Transmembrane helix</keyword>
<dbReference type="SMART" id="SM00283">
    <property type="entry name" value="MA"/>
    <property type="match status" value="1"/>
</dbReference>
<keyword evidence="5" id="KW-0812">Transmembrane</keyword>
<dbReference type="CDD" id="cd12913">
    <property type="entry name" value="PDC1_MCP_like"/>
    <property type="match status" value="1"/>
</dbReference>
<dbReference type="CDD" id="cd11386">
    <property type="entry name" value="MCP_signal"/>
    <property type="match status" value="1"/>
</dbReference>
<evidence type="ECO:0000259" key="6">
    <source>
        <dbReference type="PROSITE" id="PS50111"/>
    </source>
</evidence>
<dbReference type="GO" id="GO:0006935">
    <property type="term" value="P:chemotaxis"/>
    <property type="evidence" value="ECO:0007669"/>
    <property type="project" value="UniProtKB-ARBA"/>
</dbReference>
<dbReference type="GO" id="GO:0016020">
    <property type="term" value="C:membrane"/>
    <property type="evidence" value="ECO:0007669"/>
    <property type="project" value="UniProtKB-SubCell"/>
</dbReference>
<sequence>MSQAHAKWGRLSTRITLVAAAAISLAFAVMIALIARLNYTSALDTGYQLSSEQADSYVKNAENTLSQGFLLPRHLADSVAGVKRGGKPDRKQTDNVIQEMLDHAPQSIGLWMLWEPNAFDGDDNAYRFDWPRHDPTGRYQPYITRNAQGKAQMDVMMSADRIKEFPKYKEHPETYKPDYEKTGWGDFYFVPKQRGRDTITEPYPYEVQGKMVLESSLAVVIKDATGKMLGVSATDVALDQLQKRFGQIQPGGSGFIRIVSEGGLYVVSPKAELLGKPVPKEDALFPHLADVKKGEDFVYEDGGFTHFFHPIRIGETGQFWSLGISMPTAALTADARKAMLSAIAIGVVALALILLLLAAAIRSQTRPLNRLAETMEQLAGGGGDLTIRIDIANRDEIGRTADAFNRLLDSLRDMFVKVRDQSRQVSESALTLSQSASQVHDASAQQSDAATASAASVEQVTVGAQHIANTAQQAGDIARETGSLTEQSVAKVNRVTSEIQRMTDSMHALAERMNGLGERSSEVTTIVGVIKDIADQTNLLALNAAIEAARAGELGRGFAVVADEVRNLAGRTAEATIQITRIVEAISNETRQAVSDVKHSSQQVDLSVGIAEEANQAMLEVQSYNGQLVTSIVDIASATREQSSASVEIAQNVERISSMAQSNNQTVREVSDAVSRLRELSGELEQLVGHFKL</sequence>
<dbReference type="RefSeq" id="WP_070981341.1">
    <property type="nucleotide sequence ID" value="NZ_CP017707.1"/>
</dbReference>
<dbReference type="AlphaFoldDB" id="A0A1D9LMB9"/>
<evidence type="ECO:0000256" key="2">
    <source>
        <dbReference type="ARBA" id="ARBA00023224"/>
    </source>
</evidence>
<protein>
    <submittedName>
        <fullName evidence="8">Chemotaxis protein</fullName>
    </submittedName>
</protein>
<evidence type="ECO:0000256" key="1">
    <source>
        <dbReference type="ARBA" id="ARBA00004370"/>
    </source>
</evidence>
<proteinExistence type="inferred from homology"/>
<comment type="subcellular location">
    <subcellularLocation>
        <location evidence="1">Membrane</location>
    </subcellularLocation>
</comment>
<dbReference type="Gene3D" id="1.10.287.950">
    <property type="entry name" value="Methyl-accepting chemotaxis protein"/>
    <property type="match status" value="1"/>
</dbReference>
<dbReference type="InterPro" id="IPR004089">
    <property type="entry name" value="MCPsignal_dom"/>
</dbReference>
<feature type="domain" description="HAMP" evidence="7">
    <location>
        <begin position="362"/>
        <end position="416"/>
    </location>
</feature>
<dbReference type="KEGG" id="cvc:BKX93_21810"/>
<dbReference type="GO" id="GO:0007165">
    <property type="term" value="P:signal transduction"/>
    <property type="evidence" value="ECO:0007669"/>
    <property type="project" value="UniProtKB-KW"/>
</dbReference>
<organism evidence="8 9">
    <name type="scientific">Chromobacterium vaccinii</name>
    <dbReference type="NCBI Taxonomy" id="1108595"/>
    <lineage>
        <taxon>Bacteria</taxon>
        <taxon>Pseudomonadati</taxon>
        <taxon>Pseudomonadota</taxon>
        <taxon>Betaproteobacteria</taxon>
        <taxon>Neisseriales</taxon>
        <taxon>Chromobacteriaceae</taxon>
        <taxon>Chromobacterium</taxon>
    </lineage>
</organism>
<feature type="transmembrane region" description="Helical" evidence="5">
    <location>
        <begin position="12"/>
        <end position="35"/>
    </location>
</feature>
<dbReference type="FunFam" id="1.10.287.950:FF:000001">
    <property type="entry name" value="Methyl-accepting chemotaxis sensory transducer"/>
    <property type="match status" value="1"/>
</dbReference>
<gene>
    <name evidence="8" type="ORF">BKX93_21810</name>
</gene>
<keyword evidence="2 4" id="KW-0807">Transducer</keyword>
<dbReference type="InterPro" id="IPR003660">
    <property type="entry name" value="HAMP_dom"/>
</dbReference>
<dbReference type="PANTHER" id="PTHR32089">
    <property type="entry name" value="METHYL-ACCEPTING CHEMOTAXIS PROTEIN MCPB"/>
    <property type="match status" value="1"/>
</dbReference>
<dbReference type="EMBL" id="CP017707">
    <property type="protein sequence ID" value="AOZ52379.1"/>
    <property type="molecule type" value="Genomic_DNA"/>
</dbReference>
<feature type="domain" description="Methyl-accepting transducer" evidence="6">
    <location>
        <begin position="421"/>
        <end position="657"/>
    </location>
</feature>
<name>A0A1D9LMB9_9NEIS</name>
<evidence type="ECO:0000256" key="3">
    <source>
        <dbReference type="ARBA" id="ARBA00029447"/>
    </source>
</evidence>
<dbReference type="PANTHER" id="PTHR32089:SF112">
    <property type="entry name" value="LYSOZYME-LIKE PROTEIN-RELATED"/>
    <property type="match status" value="1"/>
</dbReference>
<dbReference type="PROSITE" id="PS50111">
    <property type="entry name" value="CHEMOTAXIS_TRANSDUC_2"/>
    <property type="match status" value="1"/>
</dbReference>
<dbReference type="Pfam" id="PF00015">
    <property type="entry name" value="MCPsignal"/>
    <property type="match status" value="1"/>
</dbReference>
<feature type="transmembrane region" description="Helical" evidence="5">
    <location>
        <begin position="338"/>
        <end position="361"/>
    </location>
</feature>